<dbReference type="InterPro" id="IPR015422">
    <property type="entry name" value="PyrdxlP-dep_Trfase_small"/>
</dbReference>
<feature type="domain" description="Aminotransferase class I/classII large" evidence="4">
    <location>
        <begin position="31"/>
        <end position="372"/>
    </location>
</feature>
<evidence type="ECO:0000256" key="1">
    <source>
        <dbReference type="ARBA" id="ARBA00001933"/>
    </source>
</evidence>
<dbReference type="GO" id="GO:0009102">
    <property type="term" value="P:biotin biosynthetic process"/>
    <property type="evidence" value="ECO:0007669"/>
    <property type="project" value="TreeGrafter"/>
</dbReference>
<keyword evidence="6" id="KW-1185">Reference proteome</keyword>
<proteinExistence type="predicted"/>
<dbReference type="PANTHER" id="PTHR13693">
    <property type="entry name" value="CLASS II AMINOTRANSFERASE/8-AMINO-7-OXONONANOATE SYNTHASE"/>
    <property type="match status" value="1"/>
</dbReference>
<dbReference type="InterPro" id="IPR015421">
    <property type="entry name" value="PyrdxlP-dep_Trfase_major"/>
</dbReference>
<organism evidence="5 6">
    <name type="scientific">Rhodopseudomonas faecalis</name>
    <dbReference type="NCBI Taxonomy" id="99655"/>
    <lineage>
        <taxon>Bacteria</taxon>
        <taxon>Pseudomonadati</taxon>
        <taxon>Pseudomonadota</taxon>
        <taxon>Alphaproteobacteria</taxon>
        <taxon>Hyphomicrobiales</taxon>
        <taxon>Nitrobacteraceae</taxon>
        <taxon>Rhodopseudomonas</taxon>
    </lineage>
</organism>
<dbReference type="InterPro" id="IPR015424">
    <property type="entry name" value="PyrdxlP-dep_Trfase"/>
</dbReference>
<dbReference type="InterPro" id="IPR004839">
    <property type="entry name" value="Aminotransferase_I/II_large"/>
</dbReference>
<evidence type="ECO:0000256" key="3">
    <source>
        <dbReference type="ARBA" id="ARBA00022898"/>
    </source>
</evidence>
<sequence>MHTQKLGTYVAALQDLDKQDRLRRLSPRAGLDFGSNDYLALASAPRMRQALQRALEAGTPVGAGGSRLLGGNCPEHESLEAAAAKFFGADTALYFGGGYVANFAVLTTLPQRGDLLLMDDLVHASMHEGARAGRAEVRMSRHNDPAAAEDNIRDWRAKGGVGRVWIAIESVYSMDGDLAPLADYIELADRHDAFLMVDEAHATGVFGEQGRGLTAGYEGRENLVVLHTCGKALGASGALVTANGVLRDFLVNRCRPFIFATAPSPLMAVAVEEALAILREEPERQQQLAALVDYTHREFLSRFGQLPSQSQIVPYIVGDNALAMSLAAALQQRGFDVRGVRPPTVPPGTARLRLSLTLNVTQQDVGALLDALAEETRGAAQ</sequence>
<dbReference type="AlphaFoldDB" id="A0A318TK66"/>
<dbReference type="PANTHER" id="PTHR13693:SF100">
    <property type="entry name" value="8-AMINO-7-OXONONANOATE SYNTHASE"/>
    <property type="match status" value="1"/>
</dbReference>
<name>A0A318TK66_9BRAD</name>
<protein>
    <submittedName>
        <fullName evidence="5">8-amino-7-oxononanoate synthase</fullName>
    </submittedName>
</protein>
<dbReference type="Gene3D" id="3.40.640.10">
    <property type="entry name" value="Type I PLP-dependent aspartate aminotransferase-like (Major domain)"/>
    <property type="match status" value="1"/>
</dbReference>
<dbReference type="SUPFAM" id="SSF53383">
    <property type="entry name" value="PLP-dependent transferases"/>
    <property type="match status" value="1"/>
</dbReference>
<dbReference type="RefSeq" id="WP_110779179.1">
    <property type="nucleotide sequence ID" value="NZ_QJTI01000001.1"/>
</dbReference>
<evidence type="ECO:0000259" key="4">
    <source>
        <dbReference type="Pfam" id="PF00155"/>
    </source>
</evidence>
<dbReference type="Pfam" id="PF00155">
    <property type="entry name" value="Aminotran_1_2"/>
    <property type="match status" value="1"/>
</dbReference>
<comment type="cofactor">
    <cofactor evidence="1">
        <name>pyridoxal 5'-phosphate</name>
        <dbReference type="ChEBI" id="CHEBI:597326"/>
    </cofactor>
</comment>
<dbReference type="InterPro" id="IPR050087">
    <property type="entry name" value="AON_synthase_class-II"/>
</dbReference>
<evidence type="ECO:0000256" key="2">
    <source>
        <dbReference type="ARBA" id="ARBA00022679"/>
    </source>
</evidence>
<keyword evidence="2" id="KW-0808">Transferase</keyword>
<keyword evidence="3" id="KW-0663">Pyridoxal phosphate</keyword>
<dbReference type="GO" id="GO:0008710">
    <property type="term" value="F:8-amino-7-oxononanoate synthase activity"/>
    <property type="evidence" value="ECO:0007669"/>
    <property type="project" value="TreeGrafter"/>
</dbReference>
<reference evidence="5 6" key="1">
    <citation type="submission" date="2018-06" db="EMBL/GenBank/DDBJ databases">
        <title>Genomic Encyclopedia of Archaeal and Bacterial Type Strains, Phase II (KMG-II): from individual species to whole genera.</title>
        <authorList>
            <person name="Goeker M."/>
        </authorList>
    </citation>
    <scope>NUCLEOTIDE SEQUENCE [LARGE SCALE GENOMIC DNA]</scope>
    <source>
        <strain evidence="5 6">JCM 11668</strain>
    </source>
</reference>
<accession>A0A318TK66</accession>
<evidence type="ECO:0000313" key="6">
    <source>
        <dbReference type="Proteomes" id="UP000248148"/>
    </source>
</evidence>
<comment type="caution">
    <text evidence="5">The sequence shown here is derived from an EMBL/GenBank/DDBJ whole genome shotgun (WGS) entry which is preliminary data.</text>
</comment>
<gene>
    <name evidence="5" type="ORF">BJ122_10118</name>
</gene>
<dbReference type="OrthoDB" id="9807157at2"/>
<dbReference type="GO" id="GO:0030170">
    <property type="term" value="F:pyridoxal phosphate binding"/>
    <property type="evidence" value="ECO:0007669"/>
    <property type="project" value="InterPro"/>
</dbReference>
<dbReference type="Proteomes" id="UP000248148">
    <property type="component" value="Unassembled WGS sequence"/>
</dbReference>
<evidence type="ECO:0000313" key="5">
    <source>
        <dbReference type="EMBL" id="PYF05281.1"/>
    </source>
</evidence>
<dbReference type="EMBL" id="QJTI01000001">
    <property type="protein sequence ID" value="PYF05281.1"/>
    <property type="molecule type" value="Genomic_DNA"/>
</dbReference>
<dbReference type="Gene3D" id="3.90.1150.10">
    <property type="entry name" value="Aspartate Aminotransferase, domain 1"/>
    <property type="match status" value="1"/>
</dbReference>